<accession>A0A2U2J044</accession>
<feature type="transmembrane region" description="Helical" evidence="1">
    <location>
        <begin position="224"/>
        <end position="242"/>
    </location>
</feature>
<dbReference type="Proteomes" id="UP000245916">
    <property type="component" value="Unassembled WGS sequence"/>
</dbReference>
<dbReference type="PANTHER" id="PTHR30221:SF1">
    <property type="entry name" value="SMALL-CONDUCTANCE MECHANOSENSITIVE CHANNEL"/>
    <property type="match status" value="1"/>
</dbReference>
<dbReference type="Gene3D" id="1.10.287.1260">
    <property type="match status" value="1"/>
</dbReference>
<comment type="similarity">
    <text evidence="1">Belongs to the MscS (TC 1.A.23) family.</text>
</comment>
<dbReference type="InterPro" id="IPR008910">
    <property type="entry name" value="MSC_TM_helix"/>
</dbReference>
<feature type="transmembrane region" description="Helical" evidence="1">
    <location>
        <begin position="313"/>
        <end position="334"/>
    </location>
</feature>
<keyword evidence="1" id="KW-1003">Cell membrane</keyword>
<dbReference type="GO" id="GO:0005886">
    <property type="term" value="C:plasma membrane"/>
    <property type="evidence" value="ECO:0007669"/>
    <property type="project" value="UniProtKB-SubCell"/>
</dbReference>
<reference evidence="3 4" key="1">
    <citation type="submission" date="2018-05" db="EMBL/GenBank/DDBJ databases">
        <title>Genome of Sphingosinicella humi QZX222.</title>
        <authorList>
            <person name="Qiao Z."/>
            <person name="Wang G."/>
        </authorList>
    </citation>
    <scope>NUCLEOTIDE SEQUENCE [LARGE SCALE GENOMIC DNA]</scope>
    <source>
        <strain evidence="3 4">QZX222</strain>
    </source>
</reference>
<name>A0A2U2J044_9SPHN</name>
<comment type="subcellular location">
    <subcellularLocation>
        <location evidence="1">Cell inner membrane</location>
        <topology evidence="1">Multi-pass membrane protein</topology>
    </subcellularLocation>
</comment>
<keyword evidence="1" id="KW-0813">Transport</keyword>
<keyword evidence="4" id="KW-1185">Reference proteome</keyword>
<feature type="transmembrane region" description="Helical" evidence="1">
    <location>
        <begin position="373"/>
        <end position="395"/>
    </location>
</feature>
<feature type="transmembrane region" description="Helical" evidence="1">
    <location>
        <begin position="112"/>
        <end position="135"/>
    </location>
</feature>
<feature type="compositionally biased region" description="Pro residues" evidence="2">
    <location>
        <begin position="424"/>
        <end position="435"/>
    </location>
</feature>
<protein>
    <recommendedName>
        <fullName evidence="1">Small-conductance mechanosensitive channel</fullName>
    </recommendedName>
</protein>
<comment type="function">
    <text evidence="1">Mechanosensitive channel that participates in the regulation of osmotic pressure changes within the cell, opening in response to stretch forces in the membrane lipid bilayer, without the need for other proteins. Contributes to normal resistance to hypoosmotic shock. Forms an ion channel of 1.0 nanosiemens conductance with a slight preference for anions.</text>
</comment>
<feature type="transmembrane region" description="Helical" evidence="1">
    <location>
        <begin position="70"/>
        <end position="92"/>
    </location>
</feature>
<feature type="transmembrane region" description="Helical" evidence="1">
    <location>
        <begin position="185"/>
        <end position="204"/>
    </location>
</feature>
<dbReference type="EMBL" id="QFFF01000001">
    <property type="protein sequence ID" value="PWG01706.1"/>
    <property type="molecule type" value="Genomic_DNA"/>
</dbReference>
<keyword evidence="1" id="KW-0472">Membrane</keyword>
<keyword evidence="1" id="KW-0997">Cell inner membrane</keyword>
<dbReference type="NCBIfam" id="NF033912">
    <property type="entry name" value="msc"/>
    <property type="match status" value="1"/>
</dbReference>
<evidence type="ECO:0000313" key="4">
    <source>
        <dbReference type="Proteomes" id="UP000245916"/>
    </source>
</evidence>
<proteinExistence type="inferred from homology"/>
<evidence type="ECO:0000256" key="1">
    <source>
        <dbReference type="RuleBase" id="RU369025"/>
    </source>
</evidence>
<keyword evidence="1" id="KW-1133">Transmembrane helix</keyword>
<comment type="subunit">
    <text evidence="1">Homoheptamer.</text>
</comment>
<comment type="caution">
    <text evidence="1">Lacks conserved residue(s) required for the propagation of feature annotation.</text>
</comment>
<sequence length="435" mass="46128">MQGGMRMYETYPERSYWQDQALEWLPRIIGAIAILLIAWILARAAKWAIAKMVDRIPALKRHSEAQPGKTVGSLIGDIAFWLILLVGILLALQPLGLSQVLDPVRELTTNTFAFIPNLVAGGLLFFLGLVIARIVQRVVEGSLLAANADGWLRKTGLIDGAGTVPAQPAEAPPAVTGRASISRSAGLIAFFLVIIPFAIAALEALQISSISGPATEMLRTILDAIPNVLGAVILLAIGYFLGKLAKQAIEQILPSMGFDRSVNALGFSSDSTTPSRTVGTIVMIAILIFFAIKAAELLNSPIIAIMLAQTLELGTKILFGTGIILAGVIIARIVSRLVSGAGTEGWLPAILKWSIIALAVAMGLRFMGLANEIVIIAFASIIGSAAVACALAFGLGGRPTAHKLLEEWTERNQPPKAPARPRTPKPPSDDQPPLV</sequence>
<keyword evidence="1" id="KW-0406">Ion transport</keyword>
<feature type="region of interest" description="Disordered" evidence="2">
    <location>
        <begin position="409"/>
        <end position="435"/>
    </location>
</feature>
<dbReference type="GO" id="GO:0008381">
    <property type="term" value="F:mechanosensitive monoatomic ion channel activity"/>
    <property type="evidence" value="ECO:0007669"/>
    <property type="project" value="InterPro"/>
</dbReference>
<gene>
    <name evidence="3" type="ORF">DF286_01605</name>
</gene>
<keyword evidence="1" id="KW-0812">Transmembrane</keyword>
<evidence type="ECO:0000313" key="3">
    <source>
        <dbReference type="EMBL" id="PWG01706.1"/>
    </source>
</evidence>
<feature type="transmembrane region" description="Helical" evidence="1">
    <location>
        <begin position="281"/>
        <end position="307"/>
    </location>
</feature>
<feature type="transmembrane region" description="Helical" evidence="1">
    <location>
        <begin position="346"/>
        <end position="367"/>
    </location>
</feature>
<dbReference type="AlphaFoldDB" id="A0A2U2J044"/>
<feature type="transmembrane region" description="Helical" evidence="1">
    <location>
        <begin position="24"/>
        <end position="42"/>
    </location>
</feature>
<evidence type="ECO:0000256" key="2">
    <source>
        <dbReference type="SAM" id="MobiDB-lite"/>
    </source>
</evidence>
<comment type="caution">
    <text evidence="3">The sequence shown here is derived from an EMBL/GenBank/DDBJ whole genome shotgun (WGS) entry which is preliminary data.</text>
</comment>
<dbReference type="PANTHER" id="PTHR30221">
    <property type="entry name" value="SMALL-CONDUCTANCE MECHANOSENSITIVE CHANNEL"/>
    <property type="match status" value="1"/>
</dbReference>
<keyword evidence="1" id="KW-0407">Ion channel</keyword>
<dbReference type="InterPro" id="IPR045275">
    <property type="entry name" value="MscS_archaea/bacteria_type"/>
</dbReference>
<dbReference type="Pfam" id="PF05552">
    <property type="entry name" value="MS_channel_1st_1"/>
    <property type="match status" value="3"/>
</dbReference>
<organism evidence="3 4">
    <name type="scientific">Allosphingosinicella humi</name>
    <dbReference type="NCBI Taxonomy" id="2068657"/>
    <lineage>
        <taxon>Bacteria</taxon>
        <taxon>Pseudomonadati</taxon>
        <taxon>Pseudomonadota</taxon>
        <taxon>Alphaproteobacteria</taxon>
        <taxon>Sphingomonadales</taxon>
        <taxon>Sphingomonadaceae</taxon>
        <taxon>Allosphingosinicella</taxon>
    </lineage>
</organism>